<evidence type="ECO:0000313" key="3">
    <source>
        <dbReference type="Proteomes" id="UP000177798"/>
    </source>
</evidence>
<dbReference type="EMBL" id="CP017829">
    <property type="protein sequence ID" value="APA16341.1"/>
    <property type="molecule type" value="Genomic_DNA"/>
</dbReference>
<name>A0A1D9QN31_SCLS1</name>
<feature type="transmembrane region" description="Helical" evidence="1">
    <location>
        <begin position="32"/>
        <end position="54"/>
    </location>
</feature>
<evidence type="ECO:0000256" key="1">
    <source>
        <dbReference type="SAM" id="Phobius"/>
    </source>
</evidence>
<dbReference type="RefSeq" id="XP_001584700.1">
    <property type="nucleotide sequence ID" value="XM_001584650.1"/>
</dbReference>
<protein>
    <submittedName>
        <fullName evidence="2">Uncharacterized protein</fullName>
    </submittedName>
</protein>
<dbReference type="OrthoDB" id="10491265at2759"/>
<dbReference type="AlphaFoldDB" id="A0A1D9QN31"/>
<keyword evidence="1" id="KW-1133">Transmembrane helix</keyword>
<keyword evidence="1" id="KW-0472">Membrane</keyword>
<evidence type="ECO:0000313" key="2">
    <source>
        <dbReference type="EMBL" id="APA16341.1"/>
    </source>
</evidence>
<reference evidence="3" key="1">
    <citation type="journal article" date="2017" name="Genome Biol. Evol.">
        <title>The complete genome sequence of the phytopathogenic fungus Sclerotinia sclerotiorum reveals insights into the genome architecture of broad host range pathogens.</title>
        <authorList>
            <person name="Derbyshire M."/>
            <person name="Denton-Giles M."/>
            <person name="Hegedus D."/>
            <person name="Seifbarghy S."/>
            <person name="Rollins J."/>
            <person name="van Kan J."/>
            <person name="Seidl M.F."/>
            <person name="Faino L."/>
            <person name="Mbengue M."/>
            <person name="Navaud O."/>
            <person name="Raffaele S."/>
            <person name="Hammond-Kosack K."/>
            <person name="Heard S."/>
            <person name="Oliver R."/>
        </authorList>
    </citation>
    <scope>NUCLEOTIDE SEQUENCE [LARGE SCALE GENOMIC DNA]</scope>
    <source>
        <strain evidence="3">ATCC 18683 / 1980 / Ss-1</strain>
    </source>
</reference>
<gene>
    <name evidence="2" type="ORF">sscle_16g111110</name>
</gene>
<keyword evidence="1" id="KW-0812">Transmembrane</keyword>
<dbReference type="Proteomes" id="UP000177798">
    <property type="component" value="Chromosome 16"/>
</dbReference>
<proteinExistence type="predicted"/>
<dbReference type="VEuPathDB" id="FungiDB:sscle_16g111110"/>
<dbReference type="KEGG" id="ssl:SS1G_14313"/>
<organism evidence="2 3">
    <name type="scientific">Sclerotinia sclerotiorum (strain ATCC 18683 / 1980 / Ss-1)</name>
    <name type="common">White mold</name>
    <name type="synonym">Whetzelinia sclerotiorum</name>
    <dbReference type="NCBI Taxonomy" id="665079"/>
    <lineage>
        <taxon>Eukaryota</taxon>
        <taxon>Fungi</taxon>
        <taxon>Dikarya</taxon>
        <taxon>Ascomycota</taxon>
        <taxon>Pezizomycotina</taxon>
        <taxon>Leotiomycetes</taxon>
        <taxon>Helotiales</taxon>
        <taxon>Sclerotiniaceae</taxon>
        <taxon>Sclerotinia</taxon>
    </lineage>
</organism>
<sequence>MAGIEEHSGDGGTSVLEPIKQQLQKKKSTPRWIFGVVLLISVFGALFVLPLFLYEWEITHFAFSRGVEGYQPHGSPSFEQTGNHHPCKDAKPGILAQGLMLVNIDGMTRDRKMYIGESLPDIYDQSPVLHSALVQLLEYDAIAKDCALIF</sequence>
<accession>A0A1D9QN31</accession>